<protein>
    <submittedName>
        <fullName evidence="1">Uncharacterized protein</fullName>
    </submittedName>
</protein>
<organism evidence="1 2">
    <name type="scientific">Mesorhizobium sangaii</name>
    <dbReference type="NCBI Taxonomy" id="505389"/>
    <lineage>
        <taxon>Bacteria</taxon>
        <taxon>Pseudomonadati</taxon>
        <taxon>Pseudomonadota</taxon>
        <taxon>Alphaproteobacteria</taxon>
        <taxon>Hyphomicrobiales</taxon>
        <taxon>Phyllobacteriaceae</taxon>
        <taxon>Mesorhizobium</taxon>
    </lineage>
</organism>
<comment type="caution">
    <text evidence="1">The sequence shown here is derived from an EMBL/GenBank/DDBJ whole genome shotgun (WGS) entry which is preliminary data.</text>
</comment>
<accession>A0A841P4Y1</accession>
<keyword evidence="2" id="KW-1185">Reference proteome</keyword>
<name>A0A841P4Y1_9HYPH</name>
<dbReference type="EMBL" id="JACHEF010000001">
    <property type="protein sequence ID" value="MBB6408641.1"/>
    <property type="molecule type" value="Genomic_DNA"/>
</dbReference>
<evidence type="ECO:0000313" key="1">
    <source>
        <dbReference type="EMBL" id="MBB6408641.1"/>
    </source>
</evidence>
<dbReference type="Proteomes" id="UP000556329">
    <property type="component" value="Unassembled WGS sequence"/>
</dbReference>
<sequence>MPIKINLALPVYGAAYKSAEQPCFRSAEVTVFCHVGHDPNA</sequence>
<gene>
    <name evidence="1" type="ORF">HNQ71_001285</name>
</gene>
<evidence type="ECO:0000313" key="2">
    <source>
        <dbReference type="Proteomes" id="UP000556329"/>
    </source>
</evidence>
<dbReference type="RefSeq" id="WP_281391357.1">
    <property type="nucleotide sequence ID" value="NZ_JACHEF010000001.1"/>
</dbReference>
<reference evidence="1 2" key="1">
    <citation type="submission" date="2020-08" db="EMBL/GenBank/DDBJ databases">
        <title>Genomic Encyclopedia of Type Strains, Phase IV (KMG-IV): sequencing the most valuable type-strain genomes for metagenomic binning, comparative biology and taxonomic classification.</title>
        <authorList>
            <person name="Goeker M."/>
        </authorList>
    </citation>
    <scope>NUCLEOTIDE SEQUENCE [LARGE SCALE GENOMIC DNA]</scope>
    <source>
        <strain evidence="1 2">DSM 100039</strain>
    </source>
</reference>
<dbReference type="AlphaFoldDB" id="A0A841P4Y1"/>
<proteinExistence type="predicted"/>